<dbReference type="Proteomes" id="UP001188597">
    <property type="component" value="Unassembled WGS sequence"/>
</dbReference>
<evidence type="ECO:0000313" key="3">
    <source>
        <dbReference type="Proteomes" id="UP001188597"/>
    </source>
</evidence>
<organism evidence="2 3">
    <name type="scientific">Escallonia herrerae</name>
    <dbReference type="NCBI Taxonomy" id="1293975"/>
    <lineage>
        <taxon>Eukaryota</taxon>
        <taxon>Viridiplantae</taxon>
        <taxon>Streptophyta</taxon>
        <taxon>Embryophyta</taxon>
        <taxon>Tracheophyta</taxon>
        <taxon>Spermatophyta</taxon>
        <taxon>Magnoliopsida</taxon>
        <taxon>eudicotyledons</taxon>
        <taxon>Gunneridae</taxon>
        <taxon>Pentapetalae</taxon>
        <taxon>asterids</taxon>
        <taxon>campanulids</taxon>
        <taxon>Escalloniales</taxon>
        <taxon>Escalloniaceae</taxon>
        <taxon>Escallonia</taxon>
    </lineage>
</organism>
<dbReference type="EMBL" id="JAVXUP010000702">
    <property type="protein sequence ID" value="KAK3022619.1"/>
    <property type="molecule type" value="Genomic_DNA"/>
</dbReference>
<comment type="caution">
    <text evidence="2">The sequence shown here is derived from an EMBL/GenBank/DDBJ whole genome shotgun (WGS) entry which is preliminary data.</text>
</comment>
<feature type="signal peptide" evidence="1">
    <location>
        <begin position="1"/>
        <end position="23"/>
    </location>
</feature>
<keyword evidence="3" id="KW-1185">Reference proteome</keyword>
<reference evidence="2" key="1">
    <citation type="submission" date="2022-12" db="EMBL/GenBank/DDBJ databases">
        <title>Draft genome assemblies for two species of Escallonia (Escalloniales).</title>
        <authorList>
            <person name="Chanderbali A."/>
            <person name="Dervinis C."/>
            <person name="Anghel I."/>
            <person name="Soltis D."/>
            <person name="Soltis P."/>
            <person name="Zapata F."/>
        </authorList>
    </citation>
    <scope>NUCLEOTIDE SEQUENCE</scope>
    <source>
        <strain evidence="2">UCBG64.0493</strain>
        <tissue evidence="2">Leaf</tissue>
    </source>
</reference>
<name>A0AA89AZ35_9ASTE</name>
<accession>A0AA89AZ35</accession>
<gene>
    <name evidence="2" type="ORF">RJ639_045770</name>
</gene>
<keyword evidence="1" id="KW-0732">Signal</keyword>
<dbReference type="AlphaFoldDB" id="A0AA89AZ35"/>
<feature type="non-terminal residue" evidence="2">
    <location>
        <position position="1"/>
    </location>
</feature>
<proteinExistence type="predicted"/>
<evidence type="ECO:0000256" key="1">
    <source>
        <dbReference type="SAM" id="SignalP"/>
    </source>
</evidence>
<sequence>MLPSSAFRLRFSILMLEFSKVAGSVPVIRLPSKFSVARTAILPREAGIGPESLFSERSKSERRIRSFPKFIGIVPEIRLLRRSKCIKEDRLAMDRGILPVIWLSAMFNTVSRLSLPISIGISPESLFPIKSRMRRNGSDEMQEGMVPVMPFQSAIVMLESRSSLHIAGEIEPVMNPVRCAFSKIGSSDSPRRLMSATRRVIGSQCTPYHSWQQSLPVHDLNMLKAALNASKAALSDGGQQLPAAIKESSIATIFKFGLNPNDFPHFDIPCLGYPITFLEPYKAEPGPIVKPSPIFLFQPTLSFEVWTKQ</sequence>
<protein>
    <submittedName>
        <fullName evidence="2">Uncharacterized protein</fullName>
    </submittedName>
</protein>
<evidence type="ECO:0000313" key="2">
    <source>
        <dbReference type="EMBL" id="KAK3022619.1"/>
    </source>
</evidence>
<feature type="chain" id="PRO_5041718480" evidence="1">
    <location>
        <begin position="24"/>
        <end position="309"/>
    </location>
</feature>